<dbReference type="InterPro" id="IPR039121">
    <property type="entry name" value="NUDT19"/>
</dbReference>
<dbReference type="PROSITE" id="PS51462">
    <property type="entry name" value="NUDIX"/>
    <property type="match status" value="1"/>
</dbReference>
<accession>A0ABR1JUZ1</accession>
<evidence type="ECO:0000259" key="8">
    <source>
        <dbReference type="PROSITE" id="PS51462"/>
    </source>
</evidence>
<feature type="domain" description="Nudix hydrolase" evidence="8">
    <location>
        <begin position="61"/>
        <end position="249"/>
    </location>
</feature>
<name>A0ABR1JUZ1_9AGAR</name>
<feature type="region of interest" description="Disordered" evidence="7">
    <location>
        <begin position="36"/>
        <end position="64"/>
    </location>
</feature>
<evidence type="ECO:0000256" key="7">
    <source>
        <dbReference type="SAM" id="MobiDB-lite"/>
    </source>
</evidence>
<keyword evidence="3" id="KW-0479">Metal-binding</keyword>
<dbReference type="InterPro" id="IPR015797">
    <property type="entry name" value="NUDIX_hydrolase-like_dom_sf"/>
</dbReference>
<dbReference type="InterPro" id="IPR000086">
    <property type="entry name" value="NUDIX_hydrolase_dom"/>
</dbReference>
<protein>
    <recommendedName>
        <fullName evidence="8">Nudix hydrolase domain-containing protein</fullName>
    </recommendedName>
</protein>
<evidence type="ECO:0000256" key="5">
    <source>
        <dbReference type="ARBA" id="ARBA00022842"/>
    </source>
</evidence>
<evidence type="ECO:0000256" key="1">
    <source>
        <dbReference type="ARBA" id="ARBA00001936"/>
    </source>
</evidence>
<comment type="cofactor">
    <cofactor evidence="2">
        <name>Mg(2+)</name>
        <dbReference type="ChEBI" id="CHEBI:18420"/>
    </cofactor>
</comment>
<evidence type="ECO:0000313" key="9">
    <source>
        <dbReference type="EMBL" id="KAK7467485.1"/>
    </source>
</evidence>
<dbReference type="Gene3D" id="3.90.79.10">
    <property type="entry name" value="Nucleoside Triphosphate Pyrophosphohydrolase"/>
    <property type="match status" value="1"/>
</dbReference>
<reference evidence="9 10" key="1">
    <citation type="submission" date="2024-01" db="EMBL/GenBank/DDBJ databases">
        <title>A draft genome for the cacao thread blight pathogen Marasmiellus scandens.</title>
        <authorList>
            <person name="Baruah I.K."/>
            <person name="Leung J."/>
            <person name="Bukari Y."/>
            <person name="Amoako-Attah I."/>
            <person name="Meinhardt L.W."/>
            <person name="Bailey B.A."/>
            <person name="Cohen S.P."/>
        </authorList>
    </citation>
    <scope>NUCLEOTIDE SEQUENCE [LARGE SCALE GENOMIC DNA]</scope>
    <source>
        <strain evidence="9 10">GH-19</strain>
    </source>
</reference>
<dbReference type="EMBL" id="JBANRG010000004">
    <property type="protein sequence ID" value="KAK7467485.1"/>
    <property type="molecule type" value="Genomic_DNA"/>
</dbReference>
<evidence type="ECO:0000313" key="10">
    <source>
        <dbReference type="Proteomes" id="UP001498398"/>
    </source>
</evidence>
<evidence type="ECO:0000256" key="3">
    <source>
        <dbReference type="ARBA" id="ARBA00022723"/>
    </source>
</evidence>
<comment type="cofactor">
    <cofactor evidence="1">
        <name>Mn(2+)</name>
        <dbReference type="ChEBI" id="CHEBI:29035"/>
    </cofactor>
</comment>
<dbReference type="Pfam" id="PF00293">
    <property type="entry name" value="NUDIX"/>
    <property type="match status" value="1"/>
</dbReference>
<evidence type="ECO:0000256" key="4">
    <source>
        <dbReference type="ARBA" id="ARBA00022801"/>
    </source>
</evidence>
<keyword evidence="5" id="KW-0460">Magnesium</keyword>
<keyword evidence="4" id="KW-0378">Hydrolase</keyword>
<dbReference type="SUPFAM" id="SSF55811">
    <property type="entry name" value="Nudix"/>
    <property type="match status" value="1"/>
</dbReference>
<proteinExistence type="predicted"/>
<organism evidence="9 10">
    <name type="scientific">Marasmiellus scandens</name>
    <dbReference type="NCBI Taxonomy" id="2682957"/>
    <lineage>
        <taxon>Eukaryota</taxon>
        <taxon>Fungi</taxon>
        <taxon>Dikarya</taxon>
        <taxon>Basidiomycota</taxon>
        <taxon>Agaricomycotina</taxon>
        <taxon>Agaricomycetes</taxon>
        <taxon>Agaricomycetidae</taxon>
        <taxon>Agaricales</taxon>
        <taxon>Marasmiineae</taxon>
        <taxon>Omphalotaceae</taxon>
        <taxon>Marasmiellus</taxon>
    </lineage>
</organism>
<sequence length="359" mass="40040">MALLPYFRSRLEQLPGHLAYRSFLCRSILSSNSRPLSLGMMSRPQTTSAKVGAGAKPRDQTPRPSASLVIINDRDEVLLVQRNMQASAFAGVTVFPGGNYDPKQDTSIKMTAIRETFEESGLLIARPTSSRAKMPSESALDEARNEIHSNRMLFKDFLDQHELEADVDSLMPFTEWITPPGAPRRFHTRFFVTFLPAASSTGFKSGDKQERIPKPDGGQEVITARFLHPCAAFSEYHADKITFMPPQFYILTTIRDVFVSFPDRATQRAKIQELSDGKFGKMVINPRRTDGNTNGHGNAVLTYEGDEARGGVKGRLHRSEVKVGDGGVTSKIVLRRNFDIFTEIESHWFNTGGLDKAKL</sequence>
<evidence type="ECO:0000256" key="2">
    <source>
        <dbReference type="ARBA" id="ARBA00001946"/>
    </source>
</evidence>
<dbReference type="CDD" id="cd18870">
    <property type="entry name" value="NUDIX_AcylCoAdiphos_Nudt19"/>
    <property type="match status" value="1"/>
</dbReference>
<gene>
    <name evidence="9" type="ORF">VKT23_004537</name>
</gene>
<keyword evidence="6" id="KW-0464">Manganese</keyword>
<dbReference type="PANTHER" id="PTHR12318">
    <property type="entry name" value="TESTOSTERONE-REGULATED PROTEIN RP2"/>
    <property type="match status" value="1"/>
</dbReference>
<comment type="caution">
    <text evidence="9">The sequence shown here is derived from an EMBL/GenBank/DDBJ whole genome shotgun (WGS) entry which is preliminary data.</text>
</comment>
<evidence type="ECO:0000256" key="6">
    <source>
        <dbReference type="ARBA" id="ARBA00023211"/>
    </source>
</evidence>
<keyword evidence="10" id="KW-1185">Reference proteome</keyword>
<dbReference type="Proteomes" id="UP001498398">
    <property type="component" value="Unassembled WGS sequence"/>
</dbReference>
<dbReference type="PANTHER" id="PTHR12318:SF0">
    <property type="entry name" value="ACYL-COENZYME A DIPHOSPHATASE NUDT19"/>
    <property type="match status" value="1"/>
</dbReference>